<gene>
    <name evidence="13" type="ORF">Celaphus_00010140</name>
</gene>
<evidence type="ECO:0000256" key="2">
    <source>
        <dbReference type="ARBA" id="ARBA00007255"/>
    </source>
</evidence>
<comment type="caution">
    <text evidence="13">The sequence shown here is derived from an EMBL/GenBank/DDBJ whole genome shotgun (WGS) entry which is preliminary data.</text>
</comment>
<feature type="region of interest" description="Disordered" evidence="12">
    <location>
        <begin position="1"/>
        <end position="31"/>
    </location>
</feature>
<keyword evidence="9 11" id="KW-0456">Lyase</keyword>
<evidence type="ECO:0000256" key="11">
    <source>
        <dbReference type="RuleBase" id="RU363130"/>
    </source>
</evidence>
<dbReference type="GO" id="GO:0046872">
    <property type="term" value="F:metal ion binding"/>
    <property type="evidence" value="ECO:0007669"/>
    <property type="project" value="UniProtKB-KW"/>
</dbReference>
<evidence type="ECO:0000256" key="12">
    <source>
        <dbReference type="SAM" id="MobiDB-lite"/>
    </source>
</evidence>
<keyword evidence="7 11" id="KW-0496">Mitochondrion</keyword>
<dbReference type="EMBL" id="MKHE01000034">
    <property type="protein sequence ID" value="OWJ99464.1"/>
    <property type="molecule type" value="Genomic_DNA"/>
</dbReference>
<comment type="subcellular location">
    <subcellularLocation>
        <location evidence="1 11">Mitochondrion inner membrane</location>
    </subcellularLocation>
</comment>
<keyword evidence="5 11" id="KW-0999">Mitochondrion inner membrane</keyword>
<sequence>MGLSASTPAASVQTSTPAASDHQTAAPTSGCPMHEGKVKGCPVNAEPSDSTCGSKTSSVPAHQERAYEYVQCPITGAKAGNKENLDPSNLMPPPNQTPAPDQPFPLSTVREESSIPRADSDKKWVYPSEQMFWNAMLRKGWKWKDEDISQKDMYNIIRIHNQNNEQAWKEILKWEALHAARASWVPPRSYCSDHRRDWGRRCSLSAGRPGALAAARLFDFPPAKLFRSLLLASAASTAVALRLGGPGMLRLTFLDQDKEEEAACRLWGRGLALLCGQAPSGSLSARSSALLRVQLGSGLGLGVGCPPPWMWGVLQTRATGACALASAAGLVV</sequence>
<evidence type="ECO:0000256" key="4">
    <source>
        <dbReference type="ARBA" id="ARBA00022723"/>
    </source>
</evidence>
<dbReference type="OrthoDB" id="4243at2759"/>
<keyword evidence="3 11" id="KW-0349">Heme</keyword>
<feature type="compositionally biased region" description="Pro residues" evidence="12">
    <location>
        <begin position="90"/>
        <end position="103"/>
    </location>
</feature>
<evidence type="ECO:0000256" key="9">
    <source>
        <dbReference type="ARBA" id="ARBA00023239"/>
    </source>
</evidence>
<evidence type="ECO:0000313" key="13">
    <source>
        <dbReference type="EMBL" id="OWJ99464.1"/>
    </source>
</evidence>
<protein>
    <recommendedName>
        <fullName evidence="11">Holocytochrome c-type synthase</fullName>
        <ecNumber evidence="11">4.4.1.17</ecNumber>
    </recommendedName>
</protein>
<evidence type="ECO:0000256" key="7">
    <source>
        <dbReference type="ARBA" id="ARBA00023128"/>
    </source>
</evidence>
<accession>A0A212C0D6</accession>
<comment type="catalytic activity">
    <reaction evidence="10">
        <text>holo-[cytochrome c] = apo-[cytochrome c] + heme b</text>
        <dbReference type="Rhea" id="RHEA:22648"/>
        <dbReference type="Rhea" id="RHEA-COMP:10725"/>
        <dbReference type="Rhea" id="RHEA-COMP:10726"/>
        <dbReference type="ChEBI" id="CHEBI:29950"/>
        <dbReference type="ChEBI" id="CHEBI:60344"/>
        <dbReference type="ChEBI" id="CHEBI:83739"/>
        <dbReference type="EC" id="4.4.1.17"/>
    </reaction>
    <physiologicalReaction direction="right-to-left" evidence="10">
        <dbReference type="Rhea" id="RHEA:22650"/>
    </physiologicalReaction>
</comment>
<keyword evidence="4 11" id="KW-0479">Metal-binding</keyword>
<dbReference type="Pfam" id="PF01265">
    <property type="entry name" value="Cyto_heme_lyase"/>
    <property type="match status" value="1"/>
</dbReference>
<evidence type="ECO:0000256" key="3">
    <source>
        <dbReference type="ARBA" id="ARBA00022617"/>
    </source>
</evidence>
<evidence type="ECO:0000256" key="10">
    <source>
        <dbReference type="ARBA" id="ARBA00023944"/>
    </source>
</evidence>
<proteinExistence type="inferred from homology"/>
<evidence type="ECO:0000256" key="5">
    <source>
        <dbReference type="ARBA" id="ARBA00022792"/>
    </source>
</evidence>
<comment type="function">
    <text evidence="11">Lyase that catalyzes the covalent linking of the heme group to the cytochrome C apoprotein to produce the mature functional cytochrome.</text>
</comment>
<name>A0A212C0D6_CEREH</name>
<dbReference type="PROSITE" id="PS00821">
    <property type="entry name" value="CYTO_HEME_LYASE_1"/>
    <property type="match status" value="1"/>
</dbReference>
<dbReference type="GO" id="GO:0005743">
    <property type="term" value="C:mitochondrial inner membrane"/>
    <property type="evidence" value="ECO:0007669"/>
    <property type="project" value="UniProtKB-SubCell"/>
</dbReference>
<feature type="compositionally biased region" description="Basic and acidic residues" evidence="12">
    <location>
        <begin position="109"/>
        <end position="119"/>
    </location>
</feature>
<evidence type="ECO:0000256" key="6">
    <source>
        <dbReference type="ARBA" id="ARBA00023004"/>
    </source>
</evidence>
<dbReference type="Proteomes" id="UP000242450">
    <property type="component" value="Chromosome X"/>
</dbReference>
<keyword evidence="8 11" id="KW-0472">Membrane</keyword>
<evidence type="ECO:0000256" key="1">
    <source>
        <dbReference type="ARBA" id="ARBA00004273"/>
    </source>
</evidence>
<dbReference type="PANTHER" id="PTHR12743">
    <property type="entry name" value="CYTOCHROME C1 HEME LYASE"/>
    <property type="match status" value="1"/>
</dbReference>
<evidence type="ECO:0000256" key="8">
    <source>
        <dbReference type="ARBA" id="ARBA00023136"/>
    </source>
</evidence>
<dbReference type="InterPro" id="IPR000511">
    <property type="entry name" value="Holocyt_c/c1_synthase"/>
</dbReference>
<feature type="compositionally biased region" description="Polar residues" evidence="12">
    <location>
        <begin position="1"/>
        <end position="27"/>
    </location>
</feature>
<evidence type="ECO:0000313" key="14">
    <source>
        <dbReference type="Proteomes" id="UP000242450"/>
    </source>
</evidence>
<dbReference type="GO" id="GO:0004408">
    <property type="term" value="F:holocytochrome-c synthase activity"/>
    <property type="evidence" value="ECO:0007669"/>
    <property type="project" value="UniProtKB-EC"/>
</dbReference>
<feature type="region of interest" description="Disordered" evidence="12">
    <location>
        <begin position="78"/>
        <end position="119"/>
    </location>
</feature>
<keyword evidence="14" id="KW-1185">Reference proteome</keyword>
<keyword evidence="6 11" id="KW-0408">Iron</keyword>
<reference evidence="13 14" key="1">
    <citation type="journal article" date="2018" name="Mol. Genet. Genomics">
        <title>The red deer Cervus elaphus genome CerEla1.0: sequencing, annotating, genes, and chromosomes.</title>
        <authorList>
            <person name="Bana N.A."/>
            <person name="Nyiri A."/>
            <person name="Nagy J."/>
            <person name="Frank K."/>
            <person name="Nagy T."/>
            <person name="Steger V."/>
            <person name="Schiller M."/>
            <person name="Lakatos P."/>
            <person name="Sugar L."/>
            <person name="Horn P."/>
            <person name="Barta E."/>
            <person name="Orosz L."/>
        </authorList>
    </citation>
    <scope>NUCLEOTIDE SEQUENCE [LARGE SCALE GENOMIC DNA]</scope>
    <source>
        <strain evidence="13">Hungarian</strain>
    </source>
</reference>
<dbReference type="AlphaFoldDB" id="A0A212C0D6"/>
<comment type="similarity">
    <text evidence="2 11">Belongs to the cytochrome c-type heme lyase family.</text>
</comment>
<dbReference type="EC" id="4.4.1.17" evidence="11"/>
<organism evidence="13 14">
    <name type="scientific">Cervus elaphus hippelaphus</name>
    <name type="common">European red deer</name>
    <dbReference type="NCBI Taxonomy" id="46360"/>
    <lineage>
        <taxon>Eukaryota</taxon>
        <taxon>Metazoa</taxon>
        <taxon>Chordata</taxon>
        <taxon>Craniata</taxon>
        <taxon>Vertebrata</taxon>
        <taxon>Euteleostomi</taxon>
        <taxon>Mammalia</taxon>
        <taxon>Eutheria</taxon>
        <taxon>Laurasiatheria</taxon>
        <taxon>Artiodactyla</taxon>
        <taxon>Ruminantia</taxon>
        <taxon>Pecora</taxon>
        <taxon>Cervidae</taxon>
        <taxon>Cervinae</taxon>
        <taxon>Cervus</taxon>
    </lineage>
</organism>
<dbReference type="PANTHER" id="PTHR12743:SF0">
    <property type="entry name" value="HOLOCYTOCHROME C-TYPE SYNTHASE"/>
    <property type="match status" value="1"/>
</dbReference>